<dbReference type="Pfam" id="PF07686">
    <property type="entry name" value="V-set"/>
    <property type="match status" value="1"/>
</dbReference>
<organism evidence="5 6">
    <name type="scientific">Mauremys mutica</name>
    <name type="common">yellowpond turtle</name>
    <dbReference type="NCBI Taxonomy" id="74926"/>
    <lineage>
        <taxon>Eukaryota</taxon>
        <taxon>Metazoa</taxon>
        <taxon>Chordata</taxon>
        <taxon>Craniata</taxon>
        <taxon>Vertebrata</taxon>
        <taxon>Euteleostomi</taxon>
        <taxon>Archelosauria</taxon>
        <taxon>Testudinata</taxon>
        <taxon>Testudines</taxon>
        <taxon>Cryptodira</taxon>
        <taxon>Durocryptodira</taxon>
        <taxon>Testudinoidea</taxon>
        <taxon>Geoemydidae</taxon>
        <taxon>Geoemydinae</taxon>
        <taxon>Mauremys</taxon>
    </lineage>
</organism>
<comment type="caution">
    <text evidence="5">The sequence shown here is derived from an EMBL/GenBank/DDBJ whole genome shotgun (WGS) entry which is preliminary data.</text>
</comment>
<dbReference type="SMART" id="SM00408">
    <property type="entry name" value="IGc2"/>
    <property type="match status" value="3"/>
</dbReference>
<evidence type="ECO:0000256" key="2">
    <source>
        <dbReference type="SAM" id="MobiDB-lite"/>
    </source>
</evidence>
<dbReference type="PROSITE" id="PS00290">
    <property type="entry name" value="IG_MHC"/>
    <property type="match status" value="5"/>
</dbReference>
<dbReference type="Gene3D" id="2.60.40.10">
    <property type="entry name" value="Immunoglobulins"/>
    <property type="match status" value="13"/>
</dbReference>
<dbReference type="InterPro" id="IPR050380">
    <property type="entry name" value="Immune_Resp_Modulators"/>
</dbReference>
<feature type="domain" description="Ig-like" evidence="4">
    <location>
        <begin position="116"/>
        <end position="205"/>
    </location>
</feature>
<proteinExistence type="predicted"/>
<dbReference type="InterPro" id="IPR003599">
    <property type="entry name" value="Ig_sub"/>
</dbReference>
<dbReference type="InterPro" id="IPR013783">
    <property type="entry name" value="Ig-like_fold"/>
</dbReference>
<dbReference type="PROSITE" id="PS50835">
    <property type="entry name" value="IG_LIKE"/>
    <property type="match status" value="8"/>
</dbReference>
<dbReference type="InterPro" id="IPR036179">
    <property type="entry name" value="Ig-like_dom_sf"/>
</dbReference>
<dbReference type="FunFam" id="2.60.40.10:FF:001774">
    <property type="entry name" value="Uncharacterized LOC100216153"/>
    <property type="match status" value="3"/>
</dbReference>
<feature type="region of interest" description="Disordered" evidence="2">
    <location>
        <begin position="1678"/>
        <end position="1719"/>
    </location>
</feature>
<evidence type="ECO:0000313" key="6">
    <source>
        <dbReference type="Proteomes" id="UP000827986"/>
    </source>
</evidence>
<protein>
    <recommendedName>
        <fullName evidence="4">Ig-like domain-containing protein</fullName>
    </recommendedName>
</protein>
<dbReference type="Proteomes" id="UP000827986">
    <property type="component" value="Unassembled WGS sequence"/>
</dbReference>
<keyword evidence="3" id="KW-0472">Membrane</keyword>
<feature type="compositionally biased region" description="Basic and acidic residues" evidence="2">
    <location>
        <begin position="1352"/>
        <end position="1361"/>
    </location>
</feature>
<dbReference type="SMART" id="SM00409">
    <property type="entry name" value="IG"/>
    <property type="match status" value="7"/>
</dbReference>
<feature type="domain" description="Ig-like" evidence="4">
    <location>
        <begin position="594"/>
        <end position="704"/>
    </location>
</feature>
<dbReference type="SMART" id="SM00407">
    <property type="entry name" value="IGc1"/>
    <property type="match status" value="4"/>
</dbReference>
<feature type="compositionally biased region" description="Low complexity" evidence="2">
    <location>
        <begin position="1386"/>
        <end position="1398"/>
    </location>
</feature>
<name>A0A9D3X318_9SAUR</name>
<feature type="region of interest" description="Disordered" evidence="2">
    <location>
        <begin position="1274"/>
        <end position="1412"/>
    </location>
</feature>
<dbReference type="InterPro" id="IPR013106">
    <property type="entry name" value="Ig_V-set"/>
</dbReference>
<keyword evidence="3" id="KW-0812">Transmembrane</keyword>
<keyword evidence="3" id="KW-1133">Transmembrane helix</keyword>
<keyword evidence="1" id="KW-0393">Immunoglobulin domain</keyword>
<feature type="domain" description="Ig-like" evidence="4">
    <location>
        <begin position="1049"/>
        <end position="1170"/>
    </location>
</feature>
<evidence type="ECO:0000256" key="3">
    <source>
        <dbReference type="SAM" id="Phobius"/>
    </source>
</evidence>
<dbReference type="EMBL" id="JAHDVG010000483">
    <property type="protein sequence ID" value="KAH1172013.1"/>
    <property type="molecule type" value="Genomic_DNA"/>
</dbReference>
<sequence length="1719" mass="191073">MRAQSQLIVTVGPSPVRAVLGSDVLLPCSFAVGETISLSKFYLAWARGGETVAEYLKEKLTEQPRAKLFPEELSRGNCSLWLRNVSLEDKGRYNSTLIYTPDRSDQQLELQVTAAPRLSIPRRAARRDTASSFPCHVWGFYPQDVTVTWLRDGRVLTDATRSAPQRNPDGTFNLTLTYTFTPTLSDSGSIFSCLVTHAALAQPLREEFPLAVTAPPRISVPRRSAVRNTETFFPCHVWGFYPGDVTVTWLRDGRVLTDTTRSAPQRNPDGTFNLTAIYMFTPIESDSGSIFSCRVSHSALAQPLREEFPLDVTGTHGSTTVLTAVLGVLGTLAAVTTVLATYFWCRWKGRCATTSTDGKAPYSVSEVLGPERCRLGQEVTLSYAMAGKFPKDTAVTWEWIHRQDRTVIGTDGVSEAGEGSEQQPLLHPQPQRWRATQLQSENVLVSFLSFTPTVQDDGARVRCSFHHEARGIREQRESREIRPWAPPQVSGIQVLPQWEPRDEVPFAIQIENFYPRGIHRIQWSWDGAESGRDETPEISQNPDLTFSATSVWRIPSDQITRPEFTVTMSVQQTPQSPAIETQIRARDTGLLRPPEVSEISQPESVTAGEEITLSCRVVGHFPGELRVTWLRRGWGARAAVPLQGSAEYRIEPGAPNTQDGKSFQQETRLSFTPSVQRDQGAEYVCRVGHVALGTSLERRSRELQVTARPQVSGIQVSPHWEPRNQVPFAVQLQNFYPRGIHRIQWSCDGKSWEKCEPTDYSENPDLTFSATSVWRIPSRDLNRPELRVRVSVQQSPREPRIEREIRAGDTGLLRPPEVSEISQPESVTVGEEITLSCRMTGHFPGALSVAWLRKEKSAATRRSMQQSKGDTLVPLENSREYRIQPGAPCTQDGKSFQQETRLSFTPSVQRDQGAEYVCRVGHVALGTPLERRSRELQVTAQPQVSEIQVLPHLVPRDQVPFAVQLQNFYPRGIYRIQWSCDGKSWEKCEPTDYSQNPDLTFSAISVWRIPSRELNRPELRVRVSVQQSPQSPAIEREIRARDTGLLRPPEVSEISQPESVTVGEEITLSCRMTGHFPGELSVAWLRKEKSAATRRSMQQSKGDTLVPLENSREYRIQPGAPRTQDGKSFQQETRLSFTPSVQRDQGAEYVCWVGHVALGTPLERRSRELQVTARPQVSRIQVLPHWEPRDQVPFAVQLQNFYPRGIHRIQWSCDGKSWEKSEPTDYSENPDLTFSATSVWRIPSRELNRPELRVLVSIQQSSQETLIDKEIRARDTEQGRHPGSSRKLCRVQNRARSSAHTGREKLPAGDETQLHPLGAERPGGRVRLPGGTRRPRDPPGETQPGAAGDRCPLLDRDRAAHEPSCSPTTAGAGDTEPAPNSCSLTPASSRAPNAASPSVPAPPETSRRLELPPGGISAAGAFLVSTDPSLVTGLLGSDVLLTCSFPAAPHGAGEGDGQLRVTWYFQGQTLLELDGIAVTTRKGAELFAPELPRGNASLLLRRVTPADQGPYRCSVRYGGRRGEGSVRLQLAALPRVEVPSPVVQRDEDSALVCCVRGFYPQHIAVSWLRDGQELNASFVSAARRGHRDGTFSLVTVYRLTPTERDLGALFSCRARHPLLNQSRRADFRIAFRGPEEERGRLEPGLRILLWTLRGALLLAMVLGGWRCYCSARRRGQVRATGRGPYGCGSRSGAPDAGDHRGAQPEDAAEGQAVPSLQSG</sequence>
<evidence type="ECO:0000313" key="5">
    <source>
        <dbReference type="EMBL" id="KAH1172013.1"/>
    </source>
</evidence>
<accession>A0A9D3X318</accession>
<feature type="transmembrane region" description="Helical" evidence="3">
    <location>
        <begin position="1647"/>
        <end position="1668"/>
    </location>
</feature>
<keyword evidence="6" id="KW-1185">Reference proteome</keyword>
<dbReference type="CDD" id="cd00098">
    <property type="entry name" value="IgC1"/>
    <property type="match status" value="5"/>
</dbReference>
<dbReference type="InterPro" id="IPR003597">
    <property type="entry name" value="Ig_C1-set"/>
</dbReference>
<dbReference type="InterPro" id="IPR007110">
    <property type="entry name" value="Ig-like_dom"/>
</dbReference>
<dbReference type="InterPro" id="IPR003598">
    <property type="entry name" value="Ig_sub2"/>
</dbReference>
<feature type="domain" description="Ig-like" evidence="4">
    <location>
        <begin position="816"/>
        <end position="937"/>
    </location>
</feature>
<dbReference type="InterPro" id="IPR003006">
    <property type="entry name" value="Ig/MHC_CS"/>
</dbReference>
<reference evidence="5" key="1">
    <citation type="submission" date="2021-09" db="EMBL/GenBank/DDBJ databases">
        <title>The genome of Mauremys mutica provides insights into the evolution of semi-aquatic lifestyle.</title>
        <authorList>
            <person name="Gong S."/>
            <person name="Gao Y."/>
        </authorList>
    </citation>
    <scope>NUCLEOTIDE SEQUENCE</scope>
    <source>
        <strain evidence="5">MM-2020</strain>
        <tissue evidence="5">Muscle</tissue>
    </source>
</reference>
<feature type="domain" description="Ig-like" evidence="4">
    <location>
        <begin position="1534"/>
        <end position="1630"/>
    </location>
</feature>
<dbReference type="PANTHER" id="PTHR23411">
    <property type="entry name" value="TAPASIN"/>
    <property type="match status" value="1"/>
</dbReference>
<evidence type="ECO:0000259" key="4">
    <source>
        <dbReference type="PROSITE" id="PS50835"/>
    </source>
</evidence>
<feature type="domain" description="Ig-like" evidence="4">
    <location>
        <begin position="5"/>
        <end position="113"/>
    </location>
</feature>
<evidence type="ECO:0000256" key="1">
    <source>
        <dbReference type="ARBA" id="ARBA00023319"/>
    </source>
</evidence>
<feature type="domain" description="Ig-like" evidence="4">
    <location>
        <begin position="1436"/>
        <end position="1529"/>
    </location>
</feature>
<dbReference type="SUPFAM" id="SSF48726">
    <property type="entry name" value="Immunoglobulin"/>
    <property type="match status" value="11"/>
</dbReference>
<feature type="domain" description="Ig-like" evidence="4">
    <location>
        <begin position="209"/>
        <end position="309"/>
    </location>
</feature>
<gene>
    <name evidence="5" type="ORF">KIL84_007631</name>
</gene>
<dbReference type="Pfam" id="PF07654">
    <property type="entry name" value="C1-set"/>
    <property type="match status" value="4"/>
</dbReference>